<dbReference type="SMART" id="SM00248">
    <property type="entry name" value="ANK"/>
    <property type="match status" value="7"/>
</dbReference>
<keyword evidence="5 7" id="KW-0040">ANK repeat</keyword>
<name>A0A9Q0FG67_9ROSI</name>
<feature type="transmembrane region" description="Helical" evidence="8">
    <location>
        <begin position="183"/>
        <end position="200"/>
    </location>
</feature>
<protein>
    <recommendedName>
        <fullName evidence="9">PGG domain-containing protein</fullName>
    </recommendedName>
</protein>
<organism evidence="10 11">
    <name type="scientific">Turnera subulata</name>
    <dbReference type="NCBI Taxonomy" id="218843"/>
    <lineage>
        <taxon>Eukaryota</taxon>
        <taxon>Viridiplantae</taxon>
        <taxon>Streptophyta</taxon>
        <taxon>Embryophyta</taxon>
        <taxon>Tracheophyta</taxon>
        <taxon>Spermatophyta</taxon>
        <taxon>Magnoliopsida</taxon>
        <taxon>eudicotyledons</taxon>
        <taxon>Gunneridae</taxon>
        <taxon>Pentapetalae</taxon>
        <taxon>rosids</taxon>
        <taxon>fabids</taxon>
        <taxon>Malpighiales</taxon>
        <taxon>Passifloraceae</taxon>
        <taxon>Turnera</taxon>
    </lineage>
</organism>
<dbReference type="Pfam" id="PF12796">
    <property type="entry name" value="Ank_2"/>
    <property type="match status" value="2"/>
</dbReference>
<feature type="transmembrane region" description="Helical" evidence="8">
    <location>
        <begin position="493"/>
        <end position="513"/>
    </location>
</feature>
<sequence length="566" mass="62387">MEMFGDGCLIMSDGLYGALPSLCVLREKEKAETGVVMRGDLAIHVAARSGHLSAVKILVQCALKMDLMLRERNDLGDTALHTALRSGNEEMAKFLVQACPGVTHLLNLEARKCPLYIAAELGCLELVKMMMDNGAEPEGTDEEVKAKMVPFAALNRNETDVLDAILTKDPTLIRSRDEEGRSLLSYAAFIGNLNGVIYILKKCRMCVYERDEKSGCFPIHIASLKGHVGIIKQFLQQCPDSIELLDPEGQNLLQSAAKHGQANVVSYILKTKEFDKLLNERDRCGNTPIYLASRCGYPKIVSELCWDGRVVLNLVNHSGLTALDIAENNARDIMSFQRRLTCAALHYGGALRAPCESIVTSTRGHDSYHSNREEMRYKDRVNTLLLVSTLVATVTFAAGFTMPGGYNSSGGQHQGKATLAAEKMFGVFLVCNTIAMYSSIIVTVTLIWAQLGDINIIDTAFRLALPLLKLALLMMSIEFMAAVYLAVSNVSMLANAVLIIGSAFLATALALYLPLNSKATSFNPISRCIWYFSFHLMEMASRRDGPDHHNIAKYWDRTILCKREAP</sequence>
<feature type="transmembrane region" description="Helical" evidence="8">
    <location>
        <begin position="426"/>
        <end position="451"/>
    </location>
</feature>
<keyword evidence="2 8" id="KW-0812">Transmembrane</keyword>
<proteinExistence type="predicted"/>
<dbReference type="Proteomes" id="UP001141552">
    <property type="component" value="Unassembled WGS sequence"/>
</dbReference>
<feature type="repeat" description="ANK" evidence="7">
    <location>
        <begin position="110"/>
        <end position="142"/>
    </location>
</feature>
<feature type="transmembrane region" description="Helical" evidence="8">
    <location>
        <begin position="384"/>
        <end position="406"/>
    </location>
</feature>
<keyword evidence="4 8" id="KW-1133">Transmembrane helix</keyword>
<evidence type="ECO:0000256" key="1">
    <source>
        <dbReference type="ARBA" id="ARBA00004141"/>
    </source>
</evidence>
<comment type="caution">
    <text evidence="10">The sequence shown here is derived from an EMBL/GenBank/DDBJ whole genome shotgun (WGS) entry which is preliminary data.</text>
</comment>
<evidence type="ECO:0000256" key="4">
    <source>
        <dbReference type="ARBA" id="ARBA00022989"/>
    </source>
</evidence>
<dbReference type="Pfam" id="PF13962">
    <property type="entry name" value="PGG"/>
    <property type="match status" value="1"/>
</dbReference>
<keyword evidence="6 8" id="KW-0472">Membrane</keyword>
<accession>A0A9Q0FG67</accession>
<evidence type="ECO:0000256" key="5">
    <source>
        <dbReference type="ARBA" id="ARBA00023043"/>
    </source>
</evidence>
<reference evidence="10" key="1">
    <citation type="submission" date="2022-02" db="EMBL/GenBank/DDBJ databases">
        <authorList>
            <person name="Henning P.M."/>
            <person name="McCubbin A.G."/>
            <person name="Shore J.S."/>
        </authorList>
    </citation>
    <scope>NUCLEOTIDE SEQUENCE</scope>
    <source>
        <strain evidence="10">F60SS</strain>
        <tissue evidence="10">Leaves</tissue>
    </source>
</reference>
<feature type="repeat" description="ANK" evidence="7">
    <location>
        <begin position="75"/>
        <end position="97"/>
    </location>
</feature>
<feature type="non-terminal residue" evidence="10">
    <location>
        <position position="1"/>
    </location>
</feature>
<evidence type="ECO:0000256" key="2">
    <source>
        <dbReference type="ARBA" id="ARBA00022692"/>
    </source>
</evidence>
<dbReference type="PANTHER" id="PTHR24186">
    <property type="entry name" value="PROTEIN PHOSPHATASE 1 REGULATORY SUBUNIT"/>
    <property type="match status" value="1"/>
</dbReference>
<dbReference type="InterPro" id="IPR002110">
    <property type="entry name" value="Ankyrin_rpt"/>
</dbReference>
<dbReference type="EMBL" id="JAKUCV010005517">
    <property type="protein sequence ID" value="KAJ4830873.1"/>
    <property type="molecule type" value="Genomic_DNA"/>
</dbReference>
<evidence type="ECO:0000256" key="8">
    <source>
        <dbReference type="SAM" id="Phobius"/>
    </source>
</evidence>
<feature type="repeat" description="ANK" evidence="7">
    <location>
        <begin position="38"/>
        <end position="70"/>
    </location>
</feature>
<dbReference type="OrthoDB" id="1669894at2759"/>
<evidence type="ECO:0000313" key="10">
    <source>
        <dbReference type="EMBL" id="KAJ4830873.1"/>
    </source>
</evidence>
<evidence type="ECO:0000259" key="9">
    <source>
        <dbReference type="Pfam" id="PF13962"/>
    </source>
</evidence>
<dbReference type="SUPFAM" id="SSF48403">
    <property type="entry name" value="Ankyrin repeat"/>
    <property type="match status" value="1"/>
</dbReference>
<keyword evidence="3" id="KW-0677">Repeat</keyword>
<evidence type="ECO:0000256" key="7">
    <source>
        <dbReference type="PROSITE-ProRule" id="PRU00023"/>
    </source>
</evidence>
<keyword evidence="11" id="KW-1185">Reference proteome</keyword>
<dbReference type="Gene3D" id="1.25.40.20">
    <property type="entry name" value="Ankyrin repeat-containing domain"/>
    <property type="match status" value="2"/>
</dbReference>
<dbReference type="InterPro" id="IPR026961">
    <property type="entry name" value="PGG_dom"/>
</dbReference>
<evidence type="ECO:0000256" key="3">
    <source>
        <dbReference type="ARBA" id="ARBA00022737"/>
    </source>
</evidence>
<dbReference type="PROSITE" id="PS50297">
    <property type="entry name" value="ANK_REP_REGION"/>
    <property type="match status" value="2"/>
</dbReference>
<dbReference type="InterPro" id="IPR036770">
    <property type="entry name" value="Ankyrin_rpt-contain_sf"/>
</dbReference>
<comment type="subcellular location">
    <subcellularLocation>
        <location evidence="1">Membrane</location>
        <topology evidence="1">Multi-pass membrane protein</topology>
    </subcellularLocation>
</comment>
<evidence type="ECO:0000313" key="11">
    <source>
        <dbReference type="Proteomes" id="UP001141552"/>
    </source>
</evidence>
<feature type="transmembrane region" description="Helical" evidence="8">
    <location>
        <begin position="463"/>
        <end position="487"/>
    </location>
</feature>
<dbReference type="AlphaFoldDB" id="A0A9Q0FG67"/>
<evidence type="ECO:0000256" key="6">
    <source>
        <dbReference type="ARBA" id="ARBA00023136"/>
    </source>
</evidence>
<dbReference type="GO" id="GO:0005886">
    <property type="term" value="C:plasma membrane"/>
    <property type="evidence" value="ECO:0007669"/>
    <property type="project" value="TreeGrafter"/>
</dbReference>
<dbReference type="PROSITE" id="PS50088">
    <property type="entry name" value="ANK_REPEAT"/>
    <property type="match status" value="3"/>
</dbReference>
<reference evidence="10" key="2">
    <citation type="journal article" date="2023" name="Plants (Basel)">
        <title>Annotation of the Turnera subulata (Passifloraceae) Draft Genome Reveals the S-Locus Evolved after the Divergence of Turneroideae from Passifloroideae in a Stepwise Manner.</title>
        <authorList>
            <person name="Henning P.M."/>
            <person name="Roalson E.H."/>
            <person name="Mir W."/>
            <person name="McCubbin A.G."/>
            <person name="Shore J.S."/>
        </authorList>
    </citation>
    <scope>NUCLEOTIDE SEQUENCE</scope>
    <source>
        <strain evidence="10">F60SS</strain>
    </source>
</reference>
<gene>
    <name evidence="10" type="ORF">Tsubulata_033972</name>
</gene>
<feature type="domain" description="PGG" evidence="9">
    <location>
        <begin position="376"/>
        <end position="485"/>
    </location>
</feature>
<dbReference type="PANTHER" id="PTHR24186:SF46">
    <property type="entry name" value="PROTEIN ACCELERATED CELL DEATH 6-LIKE"/>
    <property type="match status" value="1"/>
</dbReference>